<dbReference type="PRINTS" id="PR00080">
    <property type="entry name" value="SDRFAMILY"/>
</dbReference>
<evidence type="ECO:0000256" key="3">
    <source>
        <dbReference type="RuleBase" id="RU000363"/>
    </source>
</evidence>
<dbReference type="Proteomes" id="UP000198858">
    <property type="component" value="Chromosome I"/>
</dbReference>
<dbReference type="RefSeq" id="WP_089661621.1">
    <property type="nucleotide sequence ID" value="NZ_LT629745.1"/>
</dbReference>
<sequence length="291" mass="32562">MRSVIITGANRGIGLHTSLSFARKGYKVYATMRKPDSADELQKKISEESLSISMHQMDVDSDESVDQCIREILKESGTIDVLVNNAGIERHGTIEEMEISQFKEVMETNYFGIIRCVKAVLGAMRKQGSGCIINVSSVAGNISNSPLSSYAASKFAVEALSEALAQEIKPYNIRVAIVKPGIIDTDMARDISSKNYTVTRSPITERFSNLFKESLKHPTHANLVAEKILEIAESDSWKLRHPVGPDAQPFLEWRASMSDEDWVDWNAVNDDEWYEKVEKDFGLNARPRTTK</sequence>
<dbReference type="PANTHER" id="PTHR43976">
    <property type="entry name" value="SHORT CHAIN DEHYDROGENASE"/>
    <property type="match status" value="1"/>
</dbReference>
<proteinExistence type="inferred from homology"/>
<evidence type="ECO:0000256" key="2">
    <source>
        <dbReference type="ARBA" id="ARBA00023002"/>
    </source>
</evidence>
<dbReference type="InterPro" id="IPR036291">
    <property type="entry name" value="NAD(P)-bd_dom_sf"/>
</dbReference>
<dbReference type="FunFam" id="3.40.50.720:FF:000084">
    <property type="entry name" value="Short-chain dehydrogenase reductase"/>
    <property type="match status" value="1"/>
</dbReference>
<evidence type="ECO:0000256" key="1">
    <source>
        <dbReference type="ARBA" id="ARBA00006484"/>
    </source>
</evidence>
<keyword evidence="2" id="KW-0560">Oxidoreductase</keyword>
<dbReference type="STRING" id="1250231.SAMN04488552_1117"/>
<accession>A0A1H1M231</accession>
<dbReference type="EMBL" id="LT629745">
    <property type="protein sequence ID" value="SDR80806.1"/>
    <property type="molecule type" value="Genomic_DNA"/>
</dbReference>
<dbReference type="PROSITE" id="PS00061">
    <property type="entry name" value="ADH_SHORT"/>
    <property type="match status" value="1"/>
</dbReference>
<dbReference type="GO" id="GO:0016491">
    <property type="term" value="F:oxidoreductase activity"/>
    <property type="evidence" value="ECO:0007669"/>
    <property type="project" value="UniProtKB-KW"/>
</dbReference>
<gene>
    <name evidence="4" type="ORF">SAMN04488552_1117</name>
</gene>
<dbReference type="PANTHER" id="PTHR43976:SF16">
    <property type="entry name" value="SHORT-CHAIN DEHYDROGENASE_REDUCTASE FAMILY PROTEIN"/>
    <property type="match status" value="1"/>
</dbReference>
<evidence type="ECO:0000313" key="4">
    <source>
        <dbReference type="EMBL" id="SDR80806.1"/>
    </source>
</evidence>
<comment type="similarity">
    <text evidence="1 3">Belongs to the short-chain dehydrogenases/reductases (SDR) family.</text>
</comment>
<dbReference type="PRINTS" id="PR00081">
    <property type="entry name" value="GDHRDH"/>
</dbReference>
<dbReference type="Pfam" id="PF00106">
    <property type="entry name" value="adh_short"/>
    <property type="match status" value="1"/>
</dbReference>
<keyword evidence="5" id="KW-1185">Reference proteome</keyword>
<dbReference type="InterPro" id="IPR051911">
    <property type="entry name" value="SDR_oxidoreductase"/>
</dbReference>
<organism evidence="4 5">
    <name type="scientific">Christiangramia echinicola</name>
    <dbReference type="NCBI Taxonomy" id="279359"/>
    <lineage>
        <taxon>Bacteria</taxon>
        <taxon>Pseudomonadati</taxon>
        <taxon>Bacteroidota</taxon>
        <taxon>Flavobacteriia</taxon>
        <taxon>Flavobacteriales</taxon>
        <taxon>Flavobacteriaceae</taxon>
        <taxon>Christiangramia</taxon>
    </lineage>
</organism>
<evidence type="ECO:0000313" key="5">
    <source>
        <dbReference type="Proteomes" id="UP000198858"/>
    </source>
</evidence>
<dbReference type="SUPFAM" id="SSF51735">
    <property type="entry name" value="NAD(P)-binding Rossmann-fold domains"/>
    <property type="match status" value="1"/>
</dbReference>
<dbReference type="CDD" id="cd05374">
    <property type="entry name" value="17beta-HSD-like_SDR_c"/>
    <property type="match status" value="1"/>
</dbReference>
<dbReference type="AlphaFoldDB" id="A0A1H1M231"/>
<dbReference type="Gene3D" id="3.40.50.720">
    <property type="entry name" value="NAD(P)-binding Rossmann-like Domain"/>
    <property type="match status" value="1"/>
</dbReference>
<name>A0A1H1M231_9FLAO</name>
<dbReference type="InterPro" id="IPR020904">
    <property type="entry name" value="Sc_DH/Rdtase_CS"/>
</dbReference>
<reference evidence="4 5" key="1">
    <citation type="submission" date="2016-10" db="EMBL/GenBank/DDBJ databases">
        <authorList>
            <person name="Varghese N."/>
            <person name="Submissions S."/>
        </authorList>
    </citation>
    <scope>NUCLEOTIDE SEQUENCE [LARGE SCALE GENOMIC DNA]</scope>
    <source>
        <strain evidence="4 5">Mar_2010_102</strain>
    </source>
</reference>
<protein>
    <submittedName>
        <fullName evidence="4">NAD(P)-dependent dehydrogenase, short-chain alcohol dehydrogenase family</fullName>
    </submittedName>
</protein>
<dbReference type="InterPro" id="IPR002347">
    <property type="entry name" value="SDR_fam"/>
</dbReference>